<dbReference type="EMBL" id="ATIB01000087">
    <property type="protein sequence ID" value="EQA97407.1"/>
    <property type="molecule type" value="Genomic_DNA"/>
</dbReference>
<comment type="caution">
    <text evidence="1">The sequence shown here is derived from an EMBL/GenBank/DDBJ whole genome shotgun (WGS) entry which is preliminary data.</text>
</comment>
<reference evidence="1 2" key="1">
    <citation type="journal article" date="2013" name="Genome Announc.">
        <title>Draft Genome Sequence of a Hexachlorocyclohexane-Degrading Bacterium, Sphingobium baderi Strain LL03T.</title>
        <authorList>
            <person name="Kaur J."/>
            <person name="Verma H."/>
            <person name="Tripathi C."/>
            <person name="Khurana J.P."/>
            <person name="Lal R."/>
        </authorList>
    </citation>
    <scope>NUCLEOTIDE SEQUENCE [LARGE SCALE GENOMIC DNA]</scope>
    <source>
        <strain evidence="1 2">LL03</strain>
    </source>
</reference>
<organism evidence="1 2">
    <name type="scientific">Sphingobium baderi LL03</name>
    <dbReference type="NCBI Taxonomy" id="1114964"/>
    <lineage>
        <taxon>Bacteria</taxon>
        <taxon>Pseudomonadati</taxon>
        <taxon>Pseudomonadota</taxon>
        <taxon>Alphaproteobacteria</taxon>
        <taxon>Sphingomonadales</taxon>
        <taxon>Sphingomonadaceae</taxon>
        <taxon>Sphingobium</taxon>
    </lineage>
</organism>
<gene>
    <name evidence="1" type="ORF">L485_21305</name>
</gene>
<sequence length="33" mass="3727">MGGLLLPRCMIRSRFSVPNFARTYGRFEADHAG</sequence>
<protein>
    <submittedName>
        <fullName evidence="1">Uncharacterized protein</fullName>
    </submittedName>
</protein>
<evidence type="ECO:0000313" key="2">
    <source>
        <dbReference type="Proteomes" id="UP000015524"/>
    </source>
</evidence>
<evidence type="ECO:0000313" key="1">
    <source>
        <dbReference type="EMBL" id="EQA97407.1"/>
    </source>
</evidence>
<name>T0GBL4_9SPHN</name>
<dbReference type="AlphaFoldDB" id="T0GBL4"/>
<keyword evidence="2" id="KW-1185">Reference proteome</keyword>
<accession>T0GBL4</accession>
<proteinExistence type="predicted"/>
<dbReference type="Proteomes" id="UP000015524">
    <property type="component" value="Unassembled WGS sequence"/>
</dbReference>